<dbReference type="EMBL" id="VSSQ01069139">
    <property type="protein sequence ID" value="MPN21216.1"/>
    <property type="molecule type" value="Genomic_DNA"/>
</dbReference>
<organism evidence="1">
    <name type="scientific">bioreactor metagenome</name>
    <dbReference type="NCBI Taxonomy" id="1076179"/>
    <lineage>
        <taxon>unclassified sequences</taxon>
        <taxon>metagenomes</taxon>
        <taxon>ecological metagenomes</taxon>
    </lineage>
</organism>
<dbReference type="AlphaFoldDB" id="A0A645G507"/>
<sequence>MDYSCTIRGCDKVAGNNPECPFTGVYPRNQLFVDYTTQLGTFHNSLHNPVRHNLVARFVLIHGGLSPLRIE</sequence>
<gene>
    <name evidence="1" type="ORF">SDC9_168595</name>
</gene>
<evidence type="ECO:0000313" key="1">
    <source>
        <dbReference type="EMBL" id="MPN21216.1"/>
    </source>
</evidence>
<reference evidence="1" key="1">
    <citation type="submission" date="2019-08" db="EMBL/GenBank/DDBJ databases">
        <authorList>
            <person name="Kucharzyk K."/>
            <person name="Murdoch R.W."/>
            <person name="Higgins S."/>
            <person name="Loffler F."/>
        </authorList>
    </citation>
    <scope>NUCLEOTIDE SEQUENCE</scope>
</reference>
<comment type="caution">
    <text evidence="1">The sequence shown here is derived from an EMBL/GenBank/DDBJ whole genome shotgun (WGS) entry which is preliminary data.</text>
</comment>
<proteinExistence type="predicted"/>
<name>A0A645G507_9ZZZZ</name>
<protein>
    <submittedName>
        <fullName evidence="1">Uncharacterized protein</fullName>
    </submittedName>
</protein>
<accession>A0A645G507</accession>